<feature type="transmembrane region" description="Helical" evidence="2">
    <location>
        <begin position="667"/>
        <end position="684"/>
    </location>
</feature>
<dbReference type="GO" id="GO:0048699">
    <property type="term" value="P:generation of neurons"/>
    <property type="evidence" value="ECO:0007669"/>
    <property type="project" value="UniProtKB-ARBA"/>
</dbReference>
<dbReference type="AlphaFoldDB" id="A0A8D8XXC8"/>
<dbReference type="InterPro" id="IPR039664">
    <property type="entry name" value="GRB/APBB1IP"/>
</dbReference>
<dbReference type="SUPFAM" id="SSF54236">
    <property type="entry name" value="Ubiquitin-like"/>
    <property type="match status" value="1"/>
</dbReference>
<feature type="compositionally biased region" description="Pro residues" evidence="1">
    <location>
        <begin position="627"/>
        <end position="659"/>
    </location>
</feature>
<keyword evidence="2" id="KW-0812">Transmembrane</keyword>
<dbReference type="Gene3D" id="2.30.29.30">
    <property type="entry name" value="Pleckstrin-homology domain (PH domain)/Phosphotyrosine-binding domain (PTB)"/>
    <property type="match status" value="1"/>
</dbReference>
<dbReference type="InterPro" id="IPR029071">
    <property type="entry name" value="Ubiquitin-like_domsf"/>
</dbReference>
<feature type="compositionally biased region" description="Basic and acidic residues" evidence="1">
    <location>
        <begin position="486"/>
        <end position="499"/>
    </location>
</feature>
<protein>
    <submittedName>
        <fullName evidence="5">Ras-associated and pleckstrin homology domains-containing protein 1</fullName>
    </submittedName>
</protein>
<dbReference type="SUPFAM" id="SSF50729">
    <property type="entry name" value="PH domain-like"/>
    <property type="match status" value="1"/>
</dbReference>
<evidence type="ECO:0000256" key="2">
    <source>
        <dbReference type="SAM" id="Phobius"/>
    </source>
</evidence>
<dbReference type="InterPro" id="IPR001849">
    <property type="entry name" value="PH_domain"/>
</dbReference>
<feature type="compositionally biased region" description="Low complexity" evidence="1">
    <location>
        <begin position="104"/>
        <end position="117"/>
    </location>
</feature>
<evidence type="ECO:0000259" key="4">
    <source>
        <dbReference type="PROSITE" id="PS50200"/>
    </source>
</evidence>
<feature type="domain" description="PH" evidence="3">
    <location>
        <begin position="316"/>
        <end position="427"/>
    </location>
</feature>
<feature type="region of interest" description="Disordered" evidence="1">
    <location>
        <begin position="449"/>
        <end position="540"/>
    </location>
</feature>
<dbReference type="SMART" id="SM00314">
    <property type="entry name" value="RA"/>
    <property type="match status" value="1"/>
</dbReference>
<dbReference type="InterPro" id="IPR000159">
    <property type="entry name" value="RA_dom"/>
</dbReference>
<feature type="compositionally biased region" description="Acidic residues" evidence="1">
    <location>
        <begin position="7"/>
        <end position="21"/>
    </location>
</feature>
<organism evidence="5">
    <name type="scientific">Cacopsylla melanoneura</name>
    <dbReference type="NCBI Taxonomy" id="428564"/>
    <lineage>
        <taxon>Eukaryota</taxon>
        <taxon>Metazoa</taxon>
        <taxon>Ecdysozoa</taxon>
        <taxon>Arthropoda</taxon>
        <taxon>Hexapoda</taxon>
        <taxon>Insecta</taxon>
        <taxon>Pterygota</taxon>
        <taxon>Neoptera</taxon>
        <taxon>Paraneoptera</taxon>
        <taxon>Hemiptera</taxon>
        <taxon>Sternorrhyncha</taxon>
        <taxon>Psylloidea</taxon>
        <taxon>Psyllidae</taxon>
        <taxon>Psyllinae</taxon>
        <taxon>Cacopsylla</taxon>
    </lineage>
</organism>
<dbReference type="SMART" id="SM00233">
    <property type="entry name" value="PH"/>
    <property type="match status" value="1"/>
</dbReference>
<dbReference type="PROSITE" id="PS50003">
    <property type="entry name" value="PH_DOMAIN"/>
    <property type="match status" value="1"/>
</dbReference>
<feature type="region of interest" description="Disordered" evidence="1">
    <location>
        <begin position="605"/>
        <end position="659"/>
    </location>
</feature>
<accession>A0A8D8XXC8</accession>
<feature type="domain" description="Ras-associating" evidence="4">
    <location>
        <begin position="189"/>
        <end position="275"/>
    </location>
</feature>
<sequence>MEPHEECEQESEAEESTEAEDAVEVLDAWLGELDFLTMGLENNKPLSSTDLNSPRTDTYRFSMANLQDTQDVDLDAILGELSALETQYDEAIKSEQSETGSIASSCLGTGSTTSSNTSKHRRCPSDATQTGAIVRTESPDNDSAFSDSLSLLSSESSASSGARTSAQLQSGKEEKIRLALEKMKQANVKKLFIKAFTADGSAKSLLVDESMTCGYVTRLLVEKNHLSIDPRYGLVEHIPDLHMERVYEDHEPLVDNLMLWTRDSKNKLYFVERPERTMLFQHPDLVANNSTSCMDHNLDEFTRNNMLEELLGSCGVPNVEGPLYLKTDSRKGWKKFHFVLRASGLYYYPKEKTRNPKDLVNLATFDVNQVYYGIGWKKKYKAPTEFCFAIKHPALQQPKSGKYMKQLAAEDSLTMHRWVLAIRIAKHGRQLLDNYKSIVEEVEILSEAGHSDSGSSGCDVGFENDFPNGTIKRKPPKLPLTATTRQLKELASMDRRVPTLERVPSYSNLPPPPPELLASNTSLNEIEPPPPPPPRLSPPSTAFLADLQRVMRRKWQVAQKCKEDLATTPHEVLGFRDVPDYRETNVSNWIAEHYPTQTSLYENVYRPGQTPATNPTLTPSQLKKRPPPPPPPPSPPPPPPPYPPPPPPPRPPPPPPPHPPPPPPPHFFFFFFFYFFFFLTKFTGSSHYTIH</sequence>
<feature type="compositionally biased region" description="Pro residues" evidence="1">
    <location>
        <begin position="527"/>
        <end position="537"/>
    </location>
</feature>
<dbReference type="Gene3D" id="3.10.20.90">
    <property type="entry name" value="Phosphatidylinositol 3-kinase Catalytic Subunit, Chain A, domain 1"/>
    <property type="match status" value="1"/>
</dbReference>
<dbReference type="PANTHER" id="PTHR11243:SF23">
    <property type="entry name" value="LD06925P"/>
    <property type="match status" value="1"/>
</dbReference>
<evidence type="ECO:0000313" key="5">
    <source>
        <dbReference type="EMBL" id="CAG6711258.1"/>
    </source>
</evidence>
<dbReference type="InterPro" id="IPR011993">
    <property type="entry name" value="PH-like_dom_sf"/>
</dbReference>
<dbReference type="PANTHER" id="PTHR11243">
    <property type="entry name" value="GROWTH FACTOR RECEPTOR-BOUND PROTEIN"/>
    <property type="match status" value="1"/>
</dbReference>
<dbReference type="InterPro" id="IPR039665">
    <property type="entry name" value="PH_APBB1IP"/>
</dbReference>
<dbReference type="EMBL" id="HBUF01347964">
    <property type="protein sequence ID" value="CAG6711258.1"/>
    <property type="molecule type" value="Transcribed_RNA"/>
</dbReference>
<name>A0A8D8XXC8_9HEMI</name>
<evidence type="ECO:0000256" key="1">
    <source>
        <dbReference type="SAM" id="MobiDB-lite"/>
    </source>
</evidence>
<dbReference type="PROSITE" id="PS50200">
    <property type="entry name" value="RA"/>
    <property type="match status" value="1"/>
</dbReference>
<keyword evidence="2" id="KW-0472">Membrane</keyword>
<dbReference type="GO" id="GO:0071944">
    <property type="term" value="C:cell periphery"/>
    <property type="evidence" value="ECO:0007669"/>
    <property type="project" value="UniProtKB-ARBA"/>
</dbReference>
<evidence type="ECO:0000259" key="3">
    <source>
        <dbReference type="PROSITE" id="PS50003"/>
    </source>
</evidence>
<dbReference type="Pfam" id="PF00169">
    <property type="entry name" value="PH"/>
    <property type="match status" value="1"/>
</dbReference>
<feature type="compositionally biased region" description="Polar residues" evidence="1">
    <location>
        <begin position="610"/>
        <end position="621"/>
    </location>
</feature>
<feature type="region of interest" description="Disordered" evidence="1">
    <location>
        <begin position="1"/>
        <end position="21"/>
    </location>
</feature>
<dbReference type="Pfam" id="PF21989">
    <property type="entry name" value="RA_2"/>
    <property type="match status" value="1"/>
</dbReference>
<dbReference type="CDD" id="cd01259">
    <property type="entry name" value="PH_APBB1IP"/>
    <property type="match status" value="1"/>
</dbReference>
<reference evidence="5" key="1">
    <citation type="submission" date="2021-05" db="EMBL/GenBank/DDBJ databases">
        <authorList>
            <person name="Alioto T."/>
            <person name="Alioto T."/>
            <person name="Gomez Garrido J."/>
        </authorList>
    </citation>
    <scope>NUCLEOTIDE SEQUENCE</scope>
</reference>
<keyword evidence="2" id="KW-1133">Transmembrane helix</keyword>
<feature type="region of interest" description="Disordered" evidence="1">
    <location>
        <begin position="95"/>
        <end position="149"/>
    </location>
</feature>
<dbReference type="GO" id="GO:0007165">
    <property type="term" value="P:signal transduction"/>
    <property type="evidence" value="ECO:0007669"/>
    <property type="project" value="InterPro"/>
</dbReference>
<proteinExistence type="predicted"/>